<dbReference type="Proteomes" id="UP000011083">
    <property type="component" value="Unassembled WGS sequence"/>
</dbReference>
<feature type="region of interest" description="Disordered" evidence="1">
    <location>
        <begin position="27"/>
        <end position="60"/>
    </location>
</feature>
<accession>L8GVM0</accession>
<feature type="compositionally biased region" description="Polar residues" evidence="1">
    <location>
        <begin position="219"/>
        <end position="228"/>
    </location>
</feature>
<dbReference type="EMBL" id="KB007974">
    <property type="protein sequence ID" value="ELR17289.1"/>
    <property type="molecule type" value="Genomic_DNA"/>
</dbReference>
<dbReference type="PANTHER" id="PTHR45856">
    <property type="entry name" value="ALPHA/BETA-HYDROLASES SUPERFAMILY PROTEIN"/>
    <property type="match status" value="1"/>
</dbReference>
<evidence type="ECO:0000313" key="3">
    <source>
        <dbReference type="EMBL" id="ELR17289.1"/>
    </source>
</evidence>
<keyword evidence="4" id="KW-1185">Reference proteome</keyword>
<feature type="compositionally biased region" description="Basic and acidic residues" evidence="1">
    <location>
        <begin position="371"/>
        <end position="410"/>
    </location>
</feature>
<feature type="compositionally biased region" description="Basic and acidic residues" evidence="1">
    <location>
        <begin position="147"/>
        <end position="201"/>
    </location>
</feature>
<evidence type="ECO:0000313" key="4">
    <source>
        <dbReference type="Proteomes" id="UP000011083"/>
    </source>
</evidence>
<dbReference type="InterPro" id="IPR002921">
    <property type="entry name" value="Fungal_lipase-type"/>
</dbReference>
<feature type="compositionally biased region" description="Basic and acidic residues" evidence="1">
    <location>
        <begin position="882"/>
        <end position="893"/>
    </location>
</feature>
<feature type="compositionally biased region" description="Low complexity" evidence="1">
    <location>
        <begin position="91"/>
        <end position="103"/>
    </location>
</feature>
<feature type="domain" description="Fungal lipase-type" evidence="2">
    <location>
        <begin position="521"/>
        <end position="603"/>
    </location>
</feature>
<dbReference type="InterPro" id="IPR029058">
    <property type="entry name" value="AB_hydrolase_fold"/>
</dbReference>
<dbReference type="CDD" id="cd00519">
    <property type="entry name" value="Lipase_3"/>
    <property type="match status" value="1"/>
</dbReference>
<dbReference type="GO" id="GO:0006629">
    <property type="term" value="P:lipid metabolic process"/>
    <property type="evidence" value="ECO:0007669"/>
    <property type="project" value="InterPro"/>
</dbReference>
<feature type="compositionally biased region" description="Low complexity" evidence="1">
    <location>
        <begin position="308"/>
        <end position="331"/>
    </location>
</feature>
<dbReference type="SUPFAM" id="SSF53474">
    <property type="entry name" value="alpha/beta-Hydrolases"/>
    <property type="match status" value="1"/>
</dbReference>
<dbReference type="RefSeq" id="XP_004339302.1">
    <property type="nucleotide sequence ID" value="XM_004339254.1"/>
</dbReference>
<organism evidence="3 4">
    <name type="scientific">Acanthamoeba castellanii (strain ATCC 30010 / Neff)</name>
    <dbReference type="NCBI Taxonomy" id="1257118"/>
    <lineage>
        <taxon>Eukaryota</taxon>
        <taxon>Amoebozoa</taxon>
        <taxon>Discosea</taxon>
        <taxon>Longamoebia</taxon>
        <taxon>Centramoebida</taxon>
        <taxon>Acanthamoebidae</taxon>
        <taxon>Acanthamoeba</taxon>
    </lineage>
</organism>
<evidence type="ECO:0000259" key="2">
    <source>
        <dbReference type="Pfam" id="PF01764"/>
    </source>
</evidence>
<dbReference type="Gene3D" id="3.40.50.1820">
    <property type="entry name" value="alpha/beta hydrolase"/>
    <property type="match status" value="1"/>
</dbReference>
<feature type="compositionally biased region" description="Basic and acidic residues" evidence="1">
    <location>
        <begin position="233"/>
        <end position="257"/>
    </location>
</feature>
<reference evidence="3 4" key="1">
    <citation type="journal article" date="2013" name="Genome Biol.">
        <title>Genome of Acanthamoeba castellanii highlights extensive lateral gene transfer and early evolution of tyrosine kinase signaling.</title>
        <authorList>
            <person name="Clarke M."/>
            <person name="Lohan A.J."/>
            <person name="Liu B."/>
            <person name="Lagkouvardos I."/>
            <person name="Roy S."/>
            <person name="Zafar N."/>
            <person name="Bertelli C."/>
            <person name="Schilde C."/>
            <person name="Kianianmomeni A."/>
            <person name="Burglin T.R."/>
            <person name="Frech C."/>
            <person name="Turcotte B."/>
            <person name="Kopec K.O."/>
            <person name="Synnott J.M."/>
            <person name="Choo C."/>
            <person name="Paponov I."/>
            <person name="Finkler A."/>
            <person name="Soon Heng Tan C."/>
            <person name="Hutchins A.P."/>
            <person name="Weinmeier T."/>
            <person name="Rattei T."/>
            <person name="Chu J.S."/>
            <person name="Gimenez G."/>
            <person name="Irimia M."/>
            <person name="Rigden D.J."/>
            <person name="Fitzpatrick D.A."/>
            <person name="Lorenzo-Morales J."/>
            <person name="Bateman A."/>
            <person name="Chiu C.H."/>
            <person name="Tang P."/>
            <person name="Hegemann P."/>
            <person name="Fromm H."/>
            <person name="Raoult D."/>
            <person name="Greub G."/>
            <person name="Miranda-Saavedra D."/>
            <person name="Chen N."/>
            <person name="Nash P."/>
            <person name="Ginger M.L."/>
            <person name="Horn M."/>
            <person name="Schaap P."/>
            <person name="Caler L."/>
            <person name="Loftus B."/>
        </authorList>
    </citation>
    <scope>NUCLEOTIDE SEQUENCE [LARGE SCALE GENOMIC DNA]</scope>
    <source>
        <strain evidence="3 4">Neff</strain>
    </source>
</reference>
<feature type="domain" description="Fungal lipase-type" evidence="2">
    <location>
        <begin position="663"/>
        <end position="707"/>
    </location>
</feature>
<proteinExistence type="predicted"/>
<feature type="compositionally biased region" description="Acidic residues" evidence="1">
    <location>
        <begin position="424"/>
        <end position="433"/>
    </location>
</feature>
<dbReference type="GeneID" id="14918378"/>
<evidence type="ECO:0000256" key="1">
    <source>
        <dbReference type="SAM" id="MobiDB-lite"/>
    </source>
</evidence>
<dbReference type="KEGG" id="acan:ACA1_060160"/>
<dbReference type="OrthoDB" id="438440at2759"/>
<feature type="region of interest" description="Disordered" evidence="1">
    <location>
        <begin position="77"/>
        <end position="433"/>
    </location>
</feature>
<gene>
    <name evidence="3" type="ORF">ACA1_060160</name>
</gene>
<sequence>MHLLWSLGLKRRKFSTSTPALLPVTNALQPAAASPPPLPGSHSYELPGPREEPTAVASAPATPAFYLPHLKRSSCIVTSSSSLHDDTEENSSSTTTTTTMTSTRNVLETWPQDDDEETDQPEIGEETNKARAQQNEVEDEEDAEAVAVRKGEERRERKKQLKWERREKRERKREEKEGKKMEKKTNNRGREEDAEKRALREAEEEEEDMRVLLAACQLQGETRNQTAFACSGRTKDQKKTESAKKKGGKEKSPEPKVKKSRRERKLEKREDKKDKKQRKIDKELQKQREKEEKRRSRNRGHARSSSDGAALASSNINSAAGLSSSASMSSITKPKKSWRPSTWRMSSIACLGRAPSMDGEDSPLQTSSDSHSLDGPRGDKGSTSRRRSSIEKGKDKQQDHEGDDDPDKKSGPGKVLEEGTIEPCGEDGEDEGWSEESVEWCGVKYAKNDMPPFDTSGLRGKTAYNPNHCLWLATAAALAYRSPAQIRHVVTRIWEWEGMEFFHNAETDTQGFGAYGKDCIVICFRGTESSRDWSTNIKISETEPFPDMPAVKVHNGFNRALTSVLEQVVDFIAKGLEFNPSLPLYITGHSLGGALANMCLAYFTFPSSPFLLKHVARGVAVVHSLVLSRQNPALYGYQPDSSSSSSSSSDEPQVAASRREPLIKGVYTFGQPKVGNEQFAYELRAHSAGAVFFRLTNNNDLVPFVPRRLYVHCGTRLFLSGAGHIVQGDEAARPAREFWRENNHGRMFKRKRQGFRDHLVKSYVAFLREHYRINEAILMSPLRKDMPLLRFHDMERAKLSCEEMRQLVSFDSVIEGLKHMTVSDLMDTRSLAMTAKQRKKEAQTLGRKWLREQLWEKLKDNEDQQIKKCYKALKCEVEKKKAKYRGDSAKLEKPSSSSDSPHPAVAKEGGKGNGPIGAIFASFASLKDTLRADS</sequence>
<feature type="compositionally biased region" description="Acidic residues" evidence="1">
    <location>
        <begin position="111"/>
        <end position="125"/>
    </location>
</feature>
<name>L8GVM0_ACACF</name>
<protein>
    <submittedName>
        <fullName evidence="3">Lipase</fullName>
    </submittedName>
</protein>
<dbReference type="VEuPathDB" id="AmoebaDB:ACA1_060160"/>
<dbReference type="Pfam" id="PF01764">
    <property type="entry name" value="Lipase_3"/>
    <property type="match status" value="2"/>
</dbReference>
<dbReference type="PANTHER" id="PTHR45856:SF24">
    <property type="entry name" value="FUNGAL LIPASE-LIKE DOMAIN-CONTAINING PROTEIN"/>
    <property type="match status" value="1"/>
</dbReference>
<feature type="compositionally biased region" description="Basic and acidic residues" evidence="1">
    <location>
        <begin position="264"/>
        <end position="294"/>
    </location>
</feature>
<feature type="region of interest" description="Disordered" evidence="1">
    <location>
        <begin position="882"/>
        <end position="913"/>
    </location>
</feature>
<dbReference type="InterPro" id="IPR051218">
    <property type="entry name" value="Sec_MonoDiacylglyc_Lipase"/>
</dbReference>
<dbReference type="AlphaFoldDB" id="L8GVM0"/>